<evidence type="ECO:0000256" key="18">
    <source>
        <dbReference type="ARBA" id="ARBA00023268"/>
    </source>
</evidence>
<keyword evidence="7" id="KW-0479">Metal-binding</keyword>
<protein>
    <recommendedName>
        <fullName evidence="2">DNA ligase (ATP)</fullName>
        <ecNumber evidence="2">6.5.1.1</ecNumber>
    </recommendedName>
    <alternativeName>
        <fullName evidence="19">NHEJ DNA polymerase</fullName>
    </alternativeName>
</protein>
<evidence type="ECO:0000256" key="3">
    <source>
        <dbReference type="ARBA" id="ARBA00022598"/>
    </source>
</evidence>
<dbReference type="NCBIfam" id="TIGR02779">
    <property type="entry name" value="NHEJ_ligase_lig"/>
    <property type="match status" value="1"/>
</dbReference>
<keyword evidence="14" id="KW-0238">DNA-binding</keyword>
<evidence type="ECO:0000256" key="19">
    <source>
        <dbReference type="ARBA" id="ARBA00029943"/>
    </source>
</evidence>
<keyword evidence="15" id="KW-0233">DNA recombination</keyword>
<proteinExistence type="inferred from homology"/>
<dbReference type="InterPro" id="IPR014143">
    <property type="entry name" value="NHEJ_ligase_prk"/>
</dbReference>
<comment type="catalytic activity">
    <reaction evidence="20">
        <text>ATP + (deoxyribonucleotide)n-3'-hydroxyl + 5'-phospho-(deoxyribonucleotide)m = (deoxyribonucleotide)n+m + AMP + diphosphate.</text>
        <dbReference type="EC" id="6.5.1.1"/>
    </reaction>
</comment>
<evidence type="ECO:0000313" key="24">
    <source>
        <dbReference type="EMBL" id="MDE5412776.1"/>
    </source>
</evidence>
<keyword evidence="12" id="KW-0067">ATP-binding</keyword>
<dbReference type="Gene3D" id="2.40.50.140">
    <property type="entry name" value="Nucleic acid-binding proteins"/>
    <property type="match status" value="1"/>
</dbReference>
<dbReference type="PANTHER" id="PTHR42705">
    <property type="entry name" value="BIFUNCTIONAL NON-HOMOLOGOUS END JOINING PROTEIN LIGD"/>
    <property type="match status" value="1"/>
</dbReference>
<keyword evidence="13" id="KW-0239">DNA-directed DNA polymerase</keyword>
<evidence type="ECO:0000256" key="17">
    <source>
        <dbReference type="ARBA" id="ARBA00023211"/>
    </source>
</evidence>
<evidence type="ECO:0000256" key="5">
    <source>
        <dbReference type="ARBA" id="ARBA00022695"/>
    </source>
</evidence>
<dbReference type="NCBIfam" id="TIGR02776">
    <property type="entry name" value="NHEJ_ligase_prk"/>
    <property type="match status" value="1"/>
</dbReference>
<dbReference type="InterPro" id="IPR052171">
    <property type="entry name" value="NHEJ_LigD"/>
</dbReference>
<dbReference type="Gene3D" id="3.90.920.10">
    <property type="entry name" value="DNA primase, PRIM domain"/>
    <property type="match status" value="1"/>
</dbReference>
<dbReference type="InterPro" id="IPR014145">
    <property type="entry name" value="LigD_pol_dom"/>
</dbReference>
<dbReference type="InterPro" id="IPR014146">
    <property type="entry name" value="LigD_ligase_dom"/>
</dbReference>
<keyword evidence="9" id="KW-0227">DNA damage</keyword>
<comment type="cofactor">
    <cofactor evidence="1">
        <name>Mn(2+)</name>
        <dbReference type="ChEBI" id="CHEBI:29035"/>
    </cofactor>
</comment>
<dbReference type="Proteomes" id="UP001148125">
    <property type="component" value="Unassembled WGS sequence"/>
</dbReference>
<evidence type="ECO:0000256" key="16">
    <source>
        <dbReference type="ARBA" id="ARBA00023204"/>
    </source>
</evidence>
<keyword evidence="17" id="KW-0464">Manganese</keyword>
<accession>A0ABT5VBE9</accession>
<evidence type="ECO:0000256" key="20">
    <source>
        <dbReference type="ARBA" id="ARBA00034003"/>
    </source>
</evidence>
<dbReference type="SUPFAM" id="SSF50249">
    <property type="entry name" value="Nucleic acid-binding proteins"/>
    <property type="match status" value="1"/>
</dbReference>
<keyword evidence="16" id="KW-0234">DNA repair</keyword>
<dbReference type="SUPFAM" id="SSF56091">
    <property type="entry name" value="DNA ligase/mRNA capping enzyme, catalytic domain"/>
    <property type="match status" value="1"/>
</dbReference>
<dbReference type="InterPro" id="IPR016059">
    <property type="entry name" value="DNA_ligase_ATP-dep_CS"/>
</dbReference>
<dbReference type="EC" id="6.5.1.1" evidence="2"/>
<name>A0ABT5VBE9_9BACI</name>
<dbReference type="InterPro" id="IPR012340">
    <property type="entry name" value="NA-bd_OB-fold"/>
</dbReference>
<dbReference type="PANTHER" id="PTHR42705:SF2">
    <property type="entry name" value="BIFUNCTIONAL NON-HOMOLOGOUS END JOINING PROTEIN LIGD"/>
    <property type="match status" value="1"/>
</dbReference>
<sequence length="603" mass="70368">MKKPMSPTLSFETPVGEKWKFEIKYDGYRCLLKWSTSEFSLISKNGRILNEHFPELVAAGESIQSKMKDLLPLELDGEIVVLENELKGDFEAIQRRGRLRNEETIKAESNNHPVTFCIFDILELNGKNFKTESYSERKQKLYQMFQEKFQSERTFKLVTSYDSFDPIWKKAIEHDSEGVIAKLVHSKWENGRTRSWLKIKNYKRINCFITAFEKENGYFHVGLWNKGQIVPIGLFKHGIKSEEERALIETIKNNKSSEDKQFIKVDPGICIEIKYLQFYKEQLREPFFEQFRFDLSYKDCTLDQLHTNKQPPVTENEVEITSPDKVYWKALSLTKKDYIDYIENIAPYFLPFLKDRHLTVIRYPNGVEGEAFFQKNIPDYAPSFVDTSLHEGINYIVCQSFDTLLWLGNQGAIEFHIPFQTINSHQPREIVFDLDPHSVDDFQVAVKGARMIKEICDQLGLFPFVKTSGGKGIQVHLPLKGGKYAFEETRIFTSFVADFLVSKEPDLFTIERMKKKRGKRLYVDYIQHAEGKTIIAPYSARGRKEATVATPLFWEELNEQLAPTHFTIDTIIKRLNKKGCPFENYFEVDQPLDQVIDFLTQKK</sequence>
<evidence type="ECO:0000256" key="1">
    <source>
        <dbReference type="ARBA" id="ARBA00001936"/>
    </source>
</evidence>
<keyword evidence="11" id="KW-0269">Exonuclease</keyword>
<keyword evidence="18" id="KW-0511">Multifunctional enzyme</keyword>
<dbReference type="PROSITE" id="PS50160">
    <property type="entry name" value="DNA_LIGASE_A3"/>
    <property type="match status" value="1"/>
</dbReference>
<evidence type="ECO:0000256" key="13">
    <source>
        <dbReference type="ARBA" id="ARBA00022932"/>
    </source>
</evidence>
<dbReference type="InterPro" id="IPR012310">
    <property type="entry name" value="DNA_ligase_ATP-dep_cent"/>
</dbReference>
<evidence type="ECO:0000256" key="9">
    <source>
        <dbReference type="ARBA" id="ARBA00022763"/>
    </source>
</evidence>
<evidence type="ECO:0000256" key="11">
    <source>
        <dbReference type="ARBA" id="ARBA00022839"/>
    </source>
</evidence>
<evidence type="ECO:0000256" key="15">
    <source>
        <dbReference type="ARBA" id="ARBA00023172"/>
    </source>
</evidence>
<evidence type="ECO:0000259" key="23">
    <source>
        <dbReference type="PROSITE" id="PS50160"/>
    </source>
</evidence>
<evidence type="ECO:0000256" key="14">
    <source>
        <dbReference type="ARBA" id="ARBA00023125"/>
    </source>
</evidence>
<dbReference type="PROSITE" id="PS00333">
    <property type="entry name" value="DNA_LIGASE_A2"/>
    <property type="match status" value="1"/>
</dbReference>
<dbReference type="RefSeq" id="WP_275117414.1">
    <property type="nucleotide sequence ID" value="NZ_JAOTPO010000003.1"/>
</dbReference>
<feature type="domain" description="ATP-dependent DNA ligase family profile" evidence="23">
    <location>
        <begin position="107"/>
        <end position="200"/>
    </location>
</feature>
<evidence type="ECO:0000256" key="12">
    <source>
        <dbReference type="ARBA" id="ARBA00022840"/>
    </source>
</evidence>
<evidence type="ECO:0000256" key="4">
    <source>
        <dbReference type="ARBA" id="ARBA00022679"/>
    </source>
</evidence>
<dbReference type="Pfam" id="PF21686">
    <property type="entry name" value="LigD_Prim-Pol"/>
    <property type="match status" value="1"/>
</dbReference>
<dbReference type="EMBL" id="JAOTPO010000003">
    <property type="protein sequence ID" value="MDE5412776.1"/>
    <property type="molecule type" value="Genomic_DNA"/>
</dbReference>
<dbReference type="NCBIfam" id="NF007211">
    <property type="entry name" value="PRK09633.1"/>
    <property type="match status" value="1"/>
</dbReference>
<evidence type="ECO:0000256" key="7">
    <source>
        <dbReference type="ARBA" id="ARBA00022723"/>
    </source>
</evidence>
<comment type="caution">
    <text evidence="24">The sequence shown here is derived from an EMBL/GenBank/DDBJ whole genome shotgun (WGS) entry which is preliminary data.</text>
</comment>
<dbReference type="GO" id="GO:0003910">
    <property type="term" value="F:DNA ligase (ATP) activity"/>
    <property type="evidence" value="ECO:0007669"/>
    <property type="project" value="UniProtKB-EC"/>
</dbReference>
<evidence type="ECO:0000256" key="6">
    <source>
        <dbReference type="ARBA" id="ARBA00022722"/>
    </source>
</evidence>
<evidence type="ECO:0000256" key="21">
    <source>
        <dbReference type="ARBA" id="ARBA00049981"/>
    </source>
</evidence>
<evidence type="ECO:0000313" key="25">
    <source>
        <dbReference type="Proteomes" id="UP001148125"/>
    </source>
</evidence>
<organism evidence="24 25">
    <name type="scientific">Alkalihalobacterium chitinilyticum</name>
    <dbReference type="NCBI Taxonomy" id="2980103"/>
    <lineage>
        <taxon>Bacteria</taxon>
        <taxon>Bacillati</taxon>
        <taxon>Bacillota</taxon>
        <taxon>Bacilli</taxon>
        <taxon>Bacillales</taxon>
        <taxon>Bacillaceae</taxon>
        <taxon>Alkalihalobacterium</taxon>
    </lineage>
</organism>
<dbReference type="Gene3D" id="3.30.470.30">
    <property type="entry name" value="DNA ligase/mRNA capping enzyme"/>
    <property type="match status" value="1"/>
</dbReference>
<gene>
    <name evidence="24" type="ORF">N7Z68_05220</name>
</gene>
<evidence type="ECO:0000256" key="22">
    <source>
        <dbReference type="ARBA" id="ARBA00049990"/>
    </source>
</evidence>
<dbReference type="NCBIfam" id="TIGR02778">
    <property type="entry name" value="ligD_pol"/>
    <property type="match status" value="1"/>
</dbReference>
<comment type="similarity">
    <text evidence="21">In the C-terminal section; belongs to the ATP-dependent DNA ligase family.</text>
</comment>
<comment type="similarity">
    <text evidence="22">In the N-terminal section; belongs to the LigD polymerase family.</text>
</comment>
<keyword evidence="8" id="KW-0547">Nucleotide-binding</keyword>
<keyword evidence="5" id="KW-0548">Nucleotidyltransferase</keyword>
<dbReference type="Pfam" id="PF01068">
    <property type="entry name" value="DNA_ligase_A_M"/>
    <property type="match status" value="1"/>
</dbReference>
<keyword evidence="6" id="KW-0540">Nuclease</keyword>
<keyword evidence="10" id="KW-0378">Hydrolase</keyword>
<evidence type="ECO:0000256" key="8">
    <source>
        <dbReference type="ARBA" id="ARBA00022741"/>
    </source>
</evidence>
<evidence type="ECO:0000256" key="10">
    <source>
        <dbReference type="ARBA" id="ARBA00022801"/>
    </source>
</evidence>
<keyword evidence="3 24" id="KW-0436">Ligase</keyword>
<reference evidence="24" key="1">
    <citation type="submission" date="2024-05" db="EMBL/GenBank/DDBJ databases">
        <title>Alkalihalobacillus sp. strain MEB203 novel alkaliphilic bacterium from Lonar Lake, India.</title>
        <authorList>
            <person name="Joshi A."/>
            <person name="Thite S."/>
            <person name="Mengade P."/>
        </authorList>
    </citation>
    <scope>NUCLEOTIDE SEQUENCE</scope>
    <source>
        <strain evidence="24">MEB 203</strain>
    </source>
</reference>
<evidence type="ECO:0000256" key="2">
    <source>
        <dbReference type="ARBA" id="ARBA00012727"/>
    </source>
</evidence>
<keyword evidence="4" id="KW-0808">Transferase</keyword>
<keyword evidence="25" id="KW-1185">Reference proteome</keyword>